<dbReference type="InterPro" id="IPR050807">
    <property type="entry name" value="TransReg_Diox_bact_type"/>
</dbReference>
<comment type="caution">
    <text evidence="3">The sequence shown here is derived from an EMBL/GenBank/DDBJ whole genome shotgun (WGS) entry which is preliminary data.</text>
</comment>
<dbReference type="SUPFAM" id="SSF47413">
    <property type="entry name" value="lambda repressor-like DNA-binding domains"/>
    <property type="match status" value="1"/>
</dbReference>
<accession>A0ABX1J5B1</accession>
<dbReference type="PROSITE" id="PS50943">
    <property type="entry name" value="HTH_CROC1"/>
    <property type="match status" value="1"/>
</dbReference>
<dbReference type="RefSeq" id="WP_168517466.1">
    <property type="nucleotide sequence ID" value="NZ_JAAXLS010000012.1"/>
</dbReference>
<evidence type="ECO:0000313" key="4">
    <source>
        <dbReference type="Proteomes" id="UP000715441"/>
    </source>
</evidence>
<dbReference type="Pfam" id="PF13560">
    <property type="entry name" value="HTH_31"/>
    <property type="match status" value="1"/>
</dbReference>
<evidence type="ECO:0000256" key="1">
    <source>
        <dbReference type="ARBA" id="ARBA00023125"/>
    </source>
</evidence>
<keyword evidence="4" id="KW-1185">Reference proteome</keyword>
<gene>
    <name evidence="3" type="ORF">HFP15_19015</name>
</gene>
<dbReference type="SMART" id="SM00530">
    <property type="entry name" value="HTH_XRE"/>
    <property type="match status" value="1"/>
</dbReference>
<dbReference type="CDD" id="cd00093">
    <property type="entry name" value="HTH_XRE"/>
    <property type="match status" value="1"/>
</dbReference>
<dbReference type="PANTHER" id="PTHR46797:SF1">
    <property type="entry name" value="METHYLPHOSPHONATE SYNTHASE"/>
    <property type="match status" value="1"/>
</dbReference>
<dbReference type="Gene3D" id="1.10.260.40">
    <property type="entry name" value="lambda repressor-like DNA-binding domains"/>
    <property type="match status" value="1"/>
</dbReference>
<evidence type="ECO:0000259" key="2">
    <source>
        <dbReference type="PROSITE" id="PS50943"/>
    </source>
</evidence>
<proteinExistence type="predicted"/>
<evidence type="ECO:0000313" key="3">
    <source>
        <dbReference type="EMBL" id="NKQ54978.1"/>
    </source>
</evidence>
<sequence>MPEPASAAAEEFGRRLRHRRQAKKLTQLDLAYQAGATLSAISKYENGQVLPSINTLLNLAYVLEIDPGKLISKLQPDTPPTERLGR</sequence>
<dbReference type="Proteomes" id="UP000715441">
    <property type="component" value="Unassembled WGS sequence"/>
</dbReference>
<reference evidence="3 4" key="1">
    <citation type="submission" date="2020-04" db="EMBL/GenBank/DDBJ databases">
        <title>Novel species.</title>
        <authorList>
            <person name="Teo W.F.A."/>
            <person name="Lipun K."/>
            <person name="Srisuk N."/>
            <person name="Duangmal K."/>
        </authorList>
    </citation>
    <scope>NUCLEOTIDE SEQUENCE [LARGE SCALE GENOMIC DNA]</scope>
    <source>
        <strain evidence="3 4">K13G38</strain>
    </source>
</reference>
<feature type="domain" description="HTH cro/C1-type" evidence="2">
    <location>
        <begin position="16"/>
        <end position="70"/>
    </location>
</feature>
<dbReference type="EMBL" id="JAAXLS010000012">
    <property type="protein sequence ID" value="NKQ54978.1"/>
    <property type="molecule type" value="Genomic_DNA"/>
</dbReference>
<dbReference type="InterPro" id="IPR010982">
    <property type="entry name" value="Lambda_DNA-bd_dom_sf"/>
</dbReference>
<dbReference type="InterPro" id="IPR001387">
    <property type="entry name" value="Cro/C1-type_HTH"/>
</dbReference>
<keyword evidence="1" id="KW-0238">DNA-binding</keyword>
<dbReference type="PANTHER" id="PTHR46797">
    <property type="entry name" value="HTH-TYPE TRANSCRIPTIONAL REGULATOR"/>
    <property type="match status" value="1"/>
</dbReference>
<protein>
    <submittedName>
        <fullName evidence="3">Helix-turn-helix transcriptional regulator</fullName>
    </submittedName>
</protein>
<name>A0ABX1J5B1_9PSEU</name>
<organism evidence="3 4">
    <name type="scientific">Amycolatopsis acididurans</name>
    <dbReference type="NCBI Taxonomy" id="2724524"/>
    <lineage>
        <taxon>Bacteria</taxon>
        <taxon>Bacillati</taxon>
        <taxon>Actinomycetota</taxon>
        <taxon>Actinomycetes</taxon>
        <taxon>Pseudonocardiales</taxon>
        <taxon>Pseudonocardiaceae</taxon>
        <taxon>Amycolatopsis</taxon>
    </lineage>
</organism>